<feature type="transmembrane region" description="Helical" evidence="1">
    <location>
        <begin position="12"/>
        <end position="31"/>
    </location>
</feature>
<dbReference type="AlphaFoldDB" id="A0A0G1ET83"/>
<proteinExistence type="predicted"/>
<feature type="transmembrane region" description="Helical" evidence="1">
    <location>
        <begin position="290"/>
        <end position="306"/>
    </location>
</feature>
<keyword evidence="1" id="KW-0812">Transmembrane</keyword>
<organism evidence="2 3">
    <name type="scientific">Candidatus Gottesmanbacteria bacterium GW2011_GWA1_43_11</name>
    <dbReference type="NCBI Taxonomy" id="1618436"/>
    <lineage>
        <taxon>Bacteria</taxon>
        <taxon>Candidatus Gottesmaniibacteriota</taxon>
    </lineage>
</organism>
<evidence type="ECO:0000256" key="1">
    <source>
        <dbReference type="SAM" id="Phobius"/>
    </source>
</evidence>
<keyword evidence="1" id="KW-1133">Transmembrane helix</keyword>
<evidence type="ECO:0000313" key="2">
    <source>
        <dbReference type="EMBL" id="KKS86291.1"/>
    </source>
</evidence>
<feature type="transmembrane region" description="Helical" evidence="1">
    <location>
        <begin position="231"/>
        <end position="254"/>
    </location>
</feature>
<feature type="transmembrane region" description="Helical" evidence="1">
    <location>
        <begin position="313"/>
        <end position="330"/>
    </location>
</feature>
<name>A0A0G1ET83_9BACT</name>
<dbReference type="STRING" id="1618436.UV59_C0001G0014"/>
<dbReference type="Proteomes" id="UP000034543">
    <property type="component" value="Unassembled WGS sequence"/>
</dbReference>
<sequence>MKWLLKLLRNPLLLTLLVVHITILLCIRFTAWPEMLIYPYLLERGFAFYGEIVQPYMPLLPYVLHFIFGLFGTSVAVLHYFTIAVIVTIDLLLLGIVQTHFKVLRPQTVLAIFIIFQIFLEGNGMWFDLFAVVPILTAYYGTLQYRKDRRLQNFLVAGFAVGIAIITKQTAVWFLVPLLVEGFTANRKAIILVLLVVSIPLALLLIFFRLVDIWNWAMVYPLFKMANTPGYALYPSTREFVILLYLLLPILFWATKLLKLFRERNFMLLWMGAAFGFLFPRFAWFHLQPLAPFLAITTALIFASAGKSRLFKIGKVGYLVILLIMLLRVIKQELFLPPRFFEPEVITRATTLSSLIPRNQPVFFYNDMGNEMVAGQFLPIKPWAYTFPWYMEIPGLQERIISAIEADKVQWVVAKPFGNEGYYVPGSYRPQIIEAYIQSHFSFIATAGDLTVLKRL</sequence>
<evidence type="ECO:0000313" key="3">
    <source>
        <dbReference type="Proteomes" id="UP000034543"/>
    </source>
</evidence>
<accession>A0A0G1ET83</accession>
<dbReference type="PATRIC" id="fig|1618436.3.peg.15"/>
<feature type="transmembrane region" description="Helical" evidence="1">
    <location>
        <begin position="66"/>
        <end position="97"/>
    </location>
</feature>
<keyword evidence="1" id="KW-0472">Membrane</keyword>
<reference evidence="2 3" key="1">
    <citation type="journal article" date="2015" name="Nature">
        <title>rRNA introns, odd ribosomes, and small enigmatic genomes across a large radiation of phyla.</title>
        <authorList>
            <person name="Brown C.T."/>
            <person name="Hug L.A."/>
            <person name="Thomas B.C."/>
            <person name="Sharon I."/>
            <person name="Castelle C.J."/>
            <person name="Singh A."/>
            <person name="Wilkins M.J."/>
            <person name="Williams K.H."/>
            <person name="Banfield J.F."/>
        </authorList>
    </citation>
    <scope>NUCLEOTIDE SEQUENCE [LARGE SCALE GENOMIC DNA]</scope>
</reference>
<dbReference type="EMBL" id="LCFB01000001">
    <property type="protein sequence ID" value="KKS86291.1"/>
    <property type="molecule type" value="Genomic_DNA"/>
</dbReference>
<protein>
    <recommendedName>
        <fullName evidence="4">Glycosyltransferase RgtA/B/C/D-like domain-containing protein</fullName>
    </recommendedName>
</protein>
<comment type="caution">
    <text evidence="2">The sequence shown here is derived from an EMBL/GenBank/DDBJ whole genome shotgun (WGS) entry which is preliminary data.</text>
</comment>
<feature type="transmembrane region" description="Helical" evidence="1">
    <location>
        <begin position="109"/>
        <end position="142"/>
    </location>
</feature>
<feature type="transmembrane region" description="Helical" evidence="1">
    <location>
        <begin position="266"/>
        <end position="284"/>
    </location>
</feature>
<gene>
    <name evidence="2" type="ORF">UV59_C0001G0014</name>
</gene>
<feature type="transmembrane region" description="Helical" evidence="1">
    <location>
        <begin position="154"/>
        <end position="180"/>
    </location>
</feature>
<evidence type="ECO:0008006" key="4">
    <source>
        <dbReference type="Google" id="ProtNLM"/>
    </source>
</evidence>
<feature type="transmembrane region" description="Helical" evidence="1">
    <location>
        <begin position="189"/>
        <end position="211"/>
    </location>
</feature>